<feature type="region of interest" description="Disordered" evidence="2">
    <location>
        <begin position="99"/>
        <end position="148"/>
    </location>
</feature>
<comment type="caution">
    <text evidence="3">The sequence shown here is derived from an EMBL/GenBank/DDBJ whole genome shotgun (WGS) entry which is preliminary data.</text>
</comment>
<dbReference type="RefSeq" id="WP_120977472.1">
    <property type="nucleotide sequence ID" value="NZ_RBZM01000005.1"/>
</dbReference>
<protein>
    <submittedName>
        <fullName evidence="3">Uncharacterized protein</fullName>
    </submittedName>
</protein>
<accession>A0A494Y1P9</accession>
<evidence type="ECO:0000256" key="2">
    <source>
        <dbReference type="SAM" id="MobiDB-lite"/>
    </source>
</evidence>
<evidence type="ECO:0000256" key="1">
    <source>
        <dbReference type="SAM" id="Coils"/>
    </source>
</evidence>
<dbReference type="AlphaFoldDB" id="A0A494Y1P9"/>
<dbReference type="Proteomes" id="UP000282076">
    <property type="component" value="Unassembled WGS sequence"/>
</dbReference>
<sequence>MKFPFPFNIKKKDNKDRALREITAQFSELQARFIRLEQSLNRQDSKSPHISIQNVHIHHPVLKSLEFRLDGLDIENLSGSLNLGNNIGAKTGLERFMSPEKTQYKPDDAAAPNNGSQTANETSSALRTDFSGQKGLHRTPFGFRFSRN</sequence>
<dbReference type="EMBL" id="RBZM01000005">
    <property type="protein sequence ID" value="RKP54367.1"/>
    <property type="molecule type" value="Genomic_DNA"/>
</dbReference>
<feature type="compositionally biased region" description="Polar residues" evidence="2">
    <location>
        <begin position="113"/>
        <end position="126"/>
    </location>
</feature>
<feature type="coiled-coil region" evidence="1">
    <location>
        <begin position="12"/>
        <end position="39"/>
    </location>
</feature>
<name>A0A494Y1P9_9BACL</name>
<dbReference type="OrthoDB" id="2620164at2"/>
<keyword evidence="1" id="KW-0175">Coiled coil</keyword>
<organism evidence="3 4">
    <name type="scientific">Cohnella endophytica</name>
    <dbReference type="NCBI Taxonomy" id="2419778"/>
    <lineage>
        <taxon>Bacteria</taxon>
        <taxon>Bacillati</taxon>
        <taxon>Bacillota</taxon>
        <taxon>Bacilli</taxon>
        <taxon>Bacillales</taxon>
        <taxon>Paenibacillaceae</taxon>
        <taxon>Cohnella</taxon>
    </lineage>
</organism>
<reference evidence="3 4" key="1">
    <citation type="submission" date="2018-10" db="EMBL/GenBank/DDBJ databases">
        <title>Cohnella sp. M2MS4P-1, whole genome shotgun sequence.</title>
        <authorList>
            <person name="Tuo L."/>
        </authorList>
    </citation>
    <scope>NUCLEOTIDE SEQUENCE [LARGE SCALE GENOMIC DNA]</scope>
    <source>
        <strain evidence="3 4">M2MS4P-1</strain>
    </source>
</reference>
<keyword evidence="4" id="KW-1185">Reference proteome</keyword>
<gene>
    <name evidence="3" type="ORF">D7Z26_13500</name>
</gene>
<evidence type="ECO:0000313" key="3">
    <source>
        <dbReference type="EMBL" id="RKP54367.1"/>
    </source>
</evidence>
<proteinExistence type="predicted"/>
<evidence type="ECO:0000313" key="4">
    <source>
        <dbReference type="Proteomes" id="UP000282076"/>
    </source>
</evidence>